<reference evidence="5 6" key="1">
    <citation type="submission" date="2024-03" db="EMBL/GenBank/DDBJ databases">
        <title>Community enrichment and isolation of bacterial strains for fucoidan degradation.</title>
        <authorList>
            <person name="Sichert A."/>
        </authorList>
    </citation>
    <scope>NUCLEOTIDE SEQUENCE [LARGE SCALE GENOMIC DNA]</scope>
    <source>
        <strain evidence="5 6">AS12</strain>
    </source>
</reference>
<dbReference type="InterPro" id="IPR028082">
    <property type="entry name" value="Peripla_BP_I"/>
</dbReference>
<dbReference type="PROSITE" id="PS50932">
    <property type="entry name" value="HTH_LACI_2"/>
    <property type="match status" value="1"/>
</dbReference>
<dbReference type="PRINTS" id="PR00036">
    <property type="entry name" value="HTHLACI"/>
</dbReference>
<evidence type="ECO:0000259" key="4">
    <source>
        <dbReference type="PROSITE" id="PS50932"/>
    </source>
</evidence>
<dbReference type="Gene3D" id="1.10.260.40">
    <property type="entry name" value="lambda repressor-like DNA-binding domains"/>
    <property type="match status" value="1"/>
</dbReference>
<accession>A0ABU9SRN2</accession>
<dbReference type="Pfam" id="PF00356">
    <property type="entry name" value="LacI"/>
    <property type="match status" value="1"/>
</dbReference>
<name>A0ABU9SRN2_9ALTE</name>
<gene>
    <name evidence="5" type="ORF">WNY77_03995</name>
</gene>
<dbReference type="InterPro" id="IPR000843">
    <property type="entry name" value="HTH_LacI"/>
</dbReference>
<evidence type="ECO:0000256" key="3">
    <source>
        <dbReference type="ARBA" id="ARBA00023163"/>
    </source>
</evidence>
<evidence type="ECO:0000256" key="2">
    <source>
        <dbReference type="ARBA" id="ARBA00023125"/>
    </source>
</evidence>
<evidence type="ECO:0000256" key="1">
    <source>
        <dbReference type="ARBA" id="ARBA00023015"/>
    </source>
</evidence>
<dbReference type="EMBL" id="JBBMQS010000002">
    <property type="protein sequence ID" value="MEM5496555.1"/>
    <property type="molecule type" value="Genomic_DNA"/>
</dbReference>
<keyword evidence="6" id="KW-1185">Reference proteome</keyword>
<dbReference type="SMART" id="SM00354">
    <property type="entry name" value="HTH_LACI"/>
    <property type="match status" value="1"/>
</dbReference>
<comment type="caution">
    <text evidence="5">The sequence shown here is derived from an EMBL/GenBank/DDBJ whole genome shotgun (WGS) entry which is preliminary data.</text>
</comment>
<dbReference type="SUPFAM" id="SSF47413">
    <property type="entry name" value="lambda repressor-like DNA-binding domains"/>
    <property type="match status" value="1"/>
</dbReference>
<dbReference type="PANTHER" id="PTHR30146">
    <property type="entry name" value="LACI-RELATED TRANSCRIPTIONAL REPRESSOR"/>
    <property type="match status" value="1"/>
</dbReference>
<dbReference type="Proteomes" id="UP001461163">
    <property type="component" value="Unassembled WGS sequence"/>
</dbReference>
<keyword evidence="1" id="KW-0805">Transcription regulation</keyword>
<evidence type="ECO:0000313" key="5">
    <source>
        <dbReference type="EMBL" id="MEM5496555.1"/>
    </source>
</evidence>
<organism evidence="5 6">
    <name type="scientific">Paraglaciecola mesophila</name>
    <dbReference type="NCBI Taxonomy" id="197222"/>
    <lineage>
        <taxon>Bacteria</taxon>
        <taxon>Pseudomonadati</taxon>
        <taxon>Pseudomonadota</taxon>
        <taxon>Gammaproteobacteria</taxon>
        <taxon>Alteromonadales</taxon>
        <taxon>Alteromonadaceae</taxon>
        <taxon>Paraglaciecola</taxon>
    </lineage>
</organism>
<sequence>MPTIKDIAKAAGVSPASVSRVINDGPKVGAKTREKIKRIMREMQYQPNANAQAINMQNNASIGIVLADLTDPLFAKMAHGIEKVAAQKDLQIFLNSGAFDRASELDAIEVLLEHRYKALVVHSAMIDDKTLIDFARKVPGLVLLNRHIKEIENRCIWLDDKLGGALMADHIVDKGHKKIAVIGVDGIQNNTRLRIEGMKAQLAKYPVTYEIEMLEQGAATYEGGEVAVQNLLARGVEFSAILAYNDAIAVGAVSMLKAHGMTVPDDVSVVGFNNLILAQCMKPKLTTIHNPIEEMAMKATELALSLSKGNGDSEPDYVMDEHKYSPVLVERQSVTRLS</sequence>
<keyword evidence="3" id="KW-0804">Transcription</keyword>
<dbReference type="PROSITE" id="PS00356">
    <property type="entry name" value="HTH_LACI_1"/>
    <property type="match status" value="1"/>
</dbReference>
<dbReference type="CDD" id="cd01392">
    <property type="entry name" value="HTH_LacI"/>
    <property type="match status" value="1"/>
</dbReference>
<dbReference type="Gene3D" id="3.40.50.2300">
    <property type="match status" value="2"/>
</dbReference>
<proteinExistence type="predicted"/>
<feature type="domain" description="HTH lacI-type" evidence="4">
    <location>
        <begin position="2"/>
        <end position="56"/>
    </location>
</feature>
<dbReference type="GO" id="GO:0003677">
    <property type="term" value="F:DNA binding"/>
    <property type="evidence" value="ECO:0007669"/>
    <property type="project" value="UniProtKB-KW"/>
</dbReference>
<keyword evidence="2 5" id="KW-0238">DNA-binding</keyword>
<evidence type="ECO:0000313" key="6">
    <source>
        <dbReference type="Proteomes" id="UP001461163"/>
    </source>
</evidence>
<dbReference type="Pfam" id="PF13377">
    <property type="entry name" value="Peripla_BP_3"/>
    <property type="match status" value="1"/>
</dbReference>
<protein>
    <submittedName>
        <fullName evidence="5">LacI family DNA-binding transcriptional regulator</fullName>
    </submittedName>
</protein>
<dbReference type="RefSeq" id="WP_342880968.1">
    <property type="nucleotide sequence ID" value="NZ_JBBMQS010000002.1"/>
</dbReference>
<dbReference type="InterPro" id="IPR046335">
    <property type="entry name" value="LacI/GalR-like_sensor"/>
</dbReference>
<dbReference type="PANTHER" id="PTHR30146:SF109">
    <property type="entry name" value="HTH-TYPE TRANSCRIPTIONAL REGULATOR GALS"/>
    <property type="match status" value="1"/>
</dbReference>
<dbReference type="InterPro" id="IPR010982">
    <property type="entry name" value="Lambda_DNA-bd_dom_sf"/>
</dbReference>
<dbReference type="SUPFAM" id="SSF53822">
    <property type="entry name" value="Periplasmic binding protein-like I"/>
    <property type="match status" value="1"/>
</dbReference>